<dbReference type="InterPro" id="IPR017880">
    <property type="entry name" value="KilA_N"/>
</dbReference>
<dbReference type="PROSITE" id="PS51301">
    <property type="entry name" value="KILA_N"/>
    <property type="match status" value="1"/>
</dbReference>
<sequence length="270" mass="30144">MNSIQISNVAVRQTENQLYNLNDLHKAAGGCDNHKPANWLRISQTQELIAEIEAQGGKAAEVVHGGKNRGTFVCKELVYAYATWISAKFFLLVIRTFDAVVTGRLKAESAPTSVDERTPLRQAVSALVGLRRVDYSTAYNMVHQRFGVEKIEDLPREILPDAVRYVHALTLDNALTGEVLERPDRPSEKHLADHEIHNLAVCLKYLSDSMDFLRPLSDSLRGLGSHYAGRAFSLSQEPHTWLHSAKHSLTRLADGLQDPAPVRQMLGRML</sequence>
<protein>
    <submittedName>
        <fullName evidence="2">KilA-N domain</fullName>
    </submittedName>
</protein>
<dbReference type="InterPro" id="IPR018004">
    <property type="entry name" value="KilA/APSES_HTH"/>
</dbReference>
<feature type="domain" description="KilA-N" evidence="1">
    <location>
        <begin position="1"/>
        <end position="100"/>
    </location>
</feature>
<keyword evidence="3" id="KW-1185">Reference proteome</keyword>
<dbReference type="RefSeq" id="WP_147286535.1">
    <property type="nucleotide sequence ID" value="NZ_CP091517.1"/>
</dbReference>
<evidence type="ECO:0000313" key="2">
    <source>
        <dbReference type="EMBL" id="STQ99862.1"/>
    </source>
</evidence>
<evidence type="ECO:0000259" key="1">
    <source>
        <dbReference type="PROSITE" id="PS51301"/>
    </source>
</evidence>
<evidence type="ECO:0000313" key="3">
    <source>
        <dbReference type="Proteomes" id="UP000254293"/>
    </source>
</evidence>
<dbReference type="Pfam" id="PF04383">
    <property type="entry name" value="KilA-N"/>
    <property type="match status" value="1"/>
</dbReference>
<gene>
    <name evidence="2" type="ORF">NCTC13336_00048</name>
</gene>
<dbReference type="AlphaFoldDB" id="A0A377QXY8"/>
<name>A0A377QXY8_9NEIS</name>
<dbReference type="EMBL" id="UGJJ01000001">
    <property type="protein sequence ID" value="STQ99862.1"/>
    <property type="molecule type" value="Genomic_DNA"/>
</dbReference>
<reference evidence="2 3" key="1">
    <citation type="submission" date="2018-06" db="EMBL/GenBank/DDBJ databases">
        <authorList>
            <consortium name="Pathogen Informatics"/>
            <person name="Doyle S."/>
        </authorList>
    </citation>
    <scope>NUCLEOTIDE SEQUENCE [LARGE SCALE GENOMIC DNA]</scope>
    <source>
        <strain evidence="2 3">NCTC13336</strain>
    </source>
</reference>
<dbReference type="SMART" id="SM01252">
    <property type="entry name" value="KilA-N"/>
    <property type="match status" value="1"/>
</dbReference>
<dbReference type="InterPro" id="IPR018876">
    <property type="entry name" value="Phage_P22_antirepressor_C"/>
</dbReference>
<accession>A0A377QXY8</accession>
<dbReference type="Proteomes" id="UP000254293">
    <property type="component" value="Unassembled WGS sequence"/>
</dbReference>
<dbReference type="OrthoDB" id="9178758at2"/>
<organism evidence="2 3">
    <name type="scientific">Kingella potus</name>
    <dbReference type="NCBI Taxonomy" id="265175"/>
    <lineage>
        <taxon>Bacteria</taxon>
        <taxon>Pseudomonadati</taxon>
        <taxon>Pseudomonadota</taxon>
        <taxon>Betaproteobacteria</taxon>
        <taxon>Neisseriales</taxon>
        <taxon>Neisseriaceae</taxon>
        <taxon>Kingella</taxon>
    </lineage>
</organism>
<dbReference type="Pfam" id="PF10548">
    <property type="entry name" value="P22_AR_C"/>
    <property type="match status" value="1"/>
</dbReference>
<proteinExistence type="predicted"/>